<name>A0ABT5AYL7_9BACT</name>
<sequence>MRAAAQRLGDAAGAARRLLHRYDRHFLVCHLELWQTRAHWIAPVSVATCLTGAVIVELSRIDADAPVRSLDALVSPLVFASVLVIVLWVRDQRGVLVSFAVPSRRWIASLALLRLLCAVAVLLPSVVVDASLRARAARIAAAAENVGVATAIVHASERCLAEPSADAPPIARLRERAWRLVEAARTREPDDAASRPARAGWPAAARSERWIGAHCHDAAGTSPSEDIRRIEQLHLYAIERVFPRPSLRALMYLLTCGAVVVPFLALWAGARRIAVRPAIWLGLFFVIHSLTAVGWVPGGWLARGPWVWSLLVVSIVAIVGAPLAAWRKAPPQLVLFTFATALIVAPLLPVAALWLSAPAGGDDPGFVCLGMPSFMSTGQGAIDWRELAAYAAGLVYCCIYVVAVGPTMHRMWAAPR</sequence>
<comment type="caution">
    <text evidence="2">The sequence shown here is derived from an EMBL/GenBank/DDBJ whole genome shotgun (WGS) entry which is preliminary data.</text>
</comment>
<dbReference type="EMBL" id="JAQNDN010000001">
    <property type="protein sequence ID" value="MDC0666308.1"/>
    <property type="molecule type" value="Genomic_DNA"/>
</dbReference>
<protein>
    <submittedName>
        <fullName evidence="2">Uncharacterized protein</fullName>
    </submittedName>
</protein>
<feature type="transmembrane region" description="Helical" evidence="1">
    <location>
        <begin position="73"/>
        <end position="89"/>
    </location>
</feature>
<reference evidence="2 3" key="1">
    <citation type="submission" date="2022-11" db="EMBL/GenBank/DDBJ databases">
        <title>Minimal conservation of predation-associated metabolite biosynthetic gene clusters underscores biosynthetic potential of Myxococcota including descriptions for ten novel species: Archangium lansinium sp. nov., Myxococcus landrumus sp. nov., Nannocystis bai.</title>
        <authorList>
            <person name="Ahearne A."/>
            <person name="Stevens C."/>
            <person name="Dowd S."/>
        </authorList>
    </citation>
    <scope>NUCLEOTIDE SEQUENCE [LARGE SCALE GENOMIC DNA]</scope>
    <source>
        <strain evidence="2 3">NCELM</strain>
    </source>
</reference>
<organism evidence="2 3">
    <name type="scientific">Nannocystis radixulma</name>
    <dbReference type="NCBI Taxonomy" id="2995305"/>
    <lineage>
        <taxon>Bacteria</taxon>
        <taxon>Pseudomonadati</taxon>
        <taxon>Myxococcota</taxon>
        <taxon>Polyangia</taxon>
        <taxon>Nannocystales</taxon>
        <taxon>Nannocystaceae</taxon>
        <taxon>Nannocystis</taxon>
    </lineage>
</organism>
<dbReference type="Proteomes" id="UP001217838">
    <property type="component" value="Unassembled WGS sequence"/>
</dbReference>
<feature type="transmembrane region" description="Helical" evidence="1">
    <location>
        <begin position="333"/>
        <end position="355"/>
    </location>
</feature>
<gene>
    <name evidence="2" type="ORF">POL58_01105</name>
</gene>
<keyword evidence="1" id="KW-1133">Transmembrane helix</keyword>
<dbReference type="RefSeq" id="WP_271993811.1">
    <property type="nucleotide sequence ID" value="NZ_JAQNDN010000001.1"/>
</dbReference>
<feature type="transmembrane region" description="Helical" evidence="1">
    <location>
        <begin position="40"/>
        <end position="61"/>
    </location>
</feature>
<feature type="transmembrane region" description="Helical" evidence="1">
    <location>
        <begin position="387"/>
        <end position="408"/>
    </location>
</feature>
<feature type="transmembrane region" description="Helical" evidence="1">
    <location>
        <begin position="279"/>
        <end position="300"/>
    </location>
</feature>
<evidence type="ECO:0000256" key="1">
    <source>
        <dbReference type="SAM" id="Phobius"/>
    </source>
</evidence>
<evidence type="ECO:0000313" key="3">
    <source>
        <dbReference type="Proteomes" id="UP001217838"/>
    </source>
</evidence>
<accession>A0ABT5AYL7</accession>
<keyword evidence="3" id="KW-1185">Reference proteome</keyword>
<feature type="transmembrane region" description="Helical" evidence="1">
    <location>
        <begin position="306"/>
        <end position="326"/>
    </location>
</feature>
<proteinExistence type="predicted"/>
<keyword evidence="1" id="KW-0472">Membrane</keyword>
<feature type="transmembrane region" description="Helical" evidence="1">
    <location>
        <begin position="249"/>
        <end position="267"/>
    </location>
</feature>
<feature type="transmembrane region" description="Helical" evidence="1">
    <location>
        <begin position="110"/>
        <end position="128"/>
    </location>
</feature>
<evidence type="ECO:0000313" key="2">
    <source>
        <dbReference type="EMBL" id="MDC0666308.1"/>
    </source>
</evidence>
<keyword evidence="1" id="KW-0812">Transmembrane</keyword>